<protein>
    <recommendedName>
        <fullName evidence="2">DUF1023 domain-containing protein</fullName>
    </recommendedName>
</protein>
<feature type="region of interest" description="Disordered" evidence="1">
    <location>
        <begin position="459"/>
        <end position="493"/>
    </location>
</feature>
<sequence>MRPPISTGLRAATRSIETALARATSKVSFGYRSTGTGLRTAANRLRHTDSRTALKIGGVAVTGGALLALHGDEKTEYAQPPRSGTAADAIAVAEWWNSLAPEEQQRLLNEEPERIGNLNGIPVEVRDAANRKVMNADIHRVEDVAKSKGVSVDQIAKNPKKFGLTADDLTRYHNAVNVRAGLNQYSGPNRADPGQYPPAPYPTYLYAYQPLAFGGKGRAAVSIGNPDTAPNTAIVVPGASQSVRASDASDKGWFAVQSEQAQNLYTESNRADPLHPTAVVAWMGYDSPADGIAAVLSGDPTAERKGGNLLADDVDGLRATHRGPSHVTVVGYSAGAIVAADAAAASHLRADDMVLLGPVSTDQARNQADFHLDGGGKVYVGKASNDLNAHAGHAWIGGPDPIGPDYGATRIKAETPESYASRLGYSGQAHLHYFTAGSESLYATALVTSGHADRLGAENMLAGHPDPIPLWPDDDPEADRTGIRDDHYHRPPQ</sequence>
<dbReference type="Proteomes" id="UP000523447">
    <property type="component" value="Unassembled WGS sequence"/>
</dbReference>
<evidence type="ECO:0000259" key="2">
    <source>
        <dbReference type="Pfam" id="PF06259"/>
    </source>
</evidence>
<dbReference type="InterPro" id="IPR029058">
    <property type="entry name" value="AB_hydrolase_fold"/>
</dbReference>
<dbReference type="EMBL" id="JAAXPE010000004">
    <property type="protein sequence ID" value="NKY85232.1"/>
    <property type="molecule type" value="Genomic_DNA"/>
</dbReference>
<dbReference type="InterPro" id="IPR010427">
    <property type="entry name" value="DUF1023"/>
</dbReference>
<reference evidence="3 4" key="1">
    <citation type="submission" date="2020-04" db="EMBL/GenBank/DDBJ databases">
        <title>MicrobeNet Type strains.</title>
        <authorList>
            <person name="Nicholson A.C."/>
        </authorList>
    </citation>
    <scope>NUCLEOTIDE SEQUENCE [LARGE SCALE GENOMIC DNA]</scope>
    <source>
        <strain evidence="3 4">DSM 44445</strain>
    </source>
</reference>
<dbReference type="Gene3D" id="3.40.50.1820">
    <property type="entry name" value="alpha/beta hydrolase"/>
    <property type="match status" value="1"/>
</dbReference>
<keyword evidence="4" id="KW-1185">Reference proteome</keyword>
<proteinExistence type="predicted"/>
<dbReference type="AlphaFoldDB" id="A0A7X6LVF1"/>
<organism evidence="3 4">
    <name type="scientific">Nocardia veterana</name>
    <dbReference type="NCBI Taxonomy" id="132249"/>
    <lineage>
        <taxon>Bacteria</taxon>
        <taxon>Bacillati</taxon>
        <taxon>Actinomycetota</taxon>
        <taxon>Actinomycetes</taxon>
        <taxon>Mycobacteriales</taxon>
        <taxon>Nocardiaceae</taxon>
        <taxon>Nocardia</taxon>
    </lineage>
</organism>
<evidence type="ECO:0000313" key="4">
    <source>
        <dbReference type="Proteomes" id="UP000523447"/>
    </source>
</evidence>
<comment type="caution">
    <text evidence="3">The sequence shown here is derived from an EMBL/GenBank/DDBJ whole genome shotgun (WGS) entry which is preliminary data.</text>
</comment>
<evidence type="ECO:0000313" key="3">
    <source>
        <dbReference type="EMBL" id="NKY85232.1"/>
    </source>
</evidence>
<dbReference type="RefSeq" id="WP_051031514.1">
    <property type="nucleotide sequence ID" value="NZ_JAAXPE010000004.1"/>
</dbReference>
<dbReference type="Pfam" id="PF06259">
    <property type="entry name" value="Abhydrolase_8"/>
    <property type="match status" value="1"/>
</dbReference>
<feature type="domain" description="DUF1023" evidence="2">
    <location>
        <begin position="215"/>
        <end position="390"/>
    </location>
</feature>
<feature type="compositionally biased region" description="Basic and acidic residues" evidence="1">
    <location>
        <begin position="478"/>
        <end position="493"/>
    </location>
</feature>
<dbReference type="SUPFAM" id="SSF53474">
    <property type="entry name" value="alpha/beta-Hydrolases"/>
    <property type="match status" value="1"/>
</dbReference>
<name>A0A7X6LVF1_9NOCA</name>
<evidence type="ECO:0000256" key="1">
    <source>
        <dbReference type="SAM" id="MobiDB-lite"/>
    </source>
</evidence>
<gene>
    <name evidence="3" type="ORF">HGA07_06290</name>
</gene>
<accession>A0A7X6LVF1</accession>